<sequence length="60" mass="6420">MMDSRRTTGSSLLTPLTPTLSGKAAFSLKNLVVFQKAYSRAGFVAGVFFGYGNRSAICAR</sequence>
<dbReference type="Proteomes" id="UP001352263">
    <property type="component" value="Unassembled WGS sequence"/>
</dbReference>
<proteinExistence type="predicted"/>
<protein>
    <submittedName>
        <fullName evidence="1">Uncharacterized protein</fullName>
    </submittedName>
</protein>
<dbReference type="EMBL" id="JAWIIV010000005">
    <property type="protein sequence ID" value="MEC4719230.1"/>
    <property type="molecule type" value="Genomic_DNA"/>
</dbReference>
<gene>
    <name evidence="1" type="ORF">RY831_08730</name>
</gene>
<evidence type="ECO:0000313" key="2">
    <source>
        <dbReference type="Proteomes" id="UP001352263"/>
    </source>
</evidence>
<evidence type="ECO:0000313" key="1">
    <source>
        <dbReference type="EMBL" id="MEC4719230.1"/>
    </source>
</evidence>
<accession>A0ABU6J7A3</accession>
<keyword evidence="2" id="KW-1185">Reference proteome</keyword>
<organism evidence="1 2">
    <name type="scientific">Noviherbaspirillum album</name>
    <dbReference type="NCBI Taxonomy" id="3080276"/>
    <lineage>
        <taxon>Bacteria</taxon>
        <taxon>Pseudomonadati</taxon>
        <taxon>Pseudomonadota</taxon>
        <taxon>Betaproteobacteria</taxon>
        <taxon>Burkholderiales</taxon>
        <taxon>Oxalobacteraceae</taxon>
        <taxon>Noviherbaspirillum</taxon>
    </lineage>
</organism>
<dbReference type="RefSeq" id="WP_326505943.1">
    <property type="nucleotide sequence ID" value="NZ_JAWIIV010000005.1"/>
</dbReference>
<reference evidence="1 2" key="1">
    <citation type="submission" date="2023-10" db="EMBL/GenBank/DDBJ databases">
        <title>Noviherbaspirillum sp. CPCC 100848 genome assembly.</title>
        <authorList>
            <person name="Li X.Y."/>
            <person name="Fang X.M."/>
        </authorList>
    </citation>
    <scope>NUCLEOTIDE SEQUENCE [LARGE SCALE GENOMIC DNA]</scope>
    <source>
        <strain evidence="1 2">CPCC 100848</strain>
    </source>
</reference>
<comment type="caution">
    <text evidence="1">The sequence shown here is derived from an EMBL/GenBank/DDBJ whole genome shotgun (WGS) entry which is preliminary data.</text>
</comment>
<name>A0ABU6J7A3_9BURK</name>